<proteinExistence type="predicted"/>
<reference evidence="3" key="3">
    <citation type="submission" date="2022-06" db="UniProtKB">
        <authorList>
            <consortium name="EnsemblPlants"/>
        </authorList>
    </citation>
    <scope>IDENTIFICATION</scope>
</reference>
<feature type="region of interest" description="Disordered" evidence="2">
    <location>
        <begin position="100"/>
        <end position="134"/>
    </location>
</feature>
<accession>A0A8R7TZA1</accession>
<dbReference type="AlphaFoldDB" id="A0A8R7TZA1"/>
<dbReference type="KEGG" id="tua:125545135"/>
<sequence length="134" mass="15182">MEQLDQEAQSRAHLEEELVKERQANALLQEQLRKKNEDEAAYKQQIATLMQRNQAEEKKRKSDVAKLQDEIRKLTGVLKARHEEDKLSWERIQGVLKAWDDRKAAREASTSSGDKGPSKKNAGAGVKTSRTGGK</sequence>
<dbReference type="RefSeq" id="XP_048564969.1">
    <property type="nucleotide sequence ID" value="XM_048709012.1"/>
</dbReference>
<reference evidence="4" key="1">
    <citation type="journal article" date="2013" name="Nature">
        <title>Draft genome of the wheat A-genome progenitor Triticum urartu.</title>
        <authorList>
            <person name="Ling H.Q."/>
            <person name="Zhao S."/>
            <person name="Liu D."/>
            <person name="Wang J."/>
            <person name="Sun H."/>
            <person name="Zhang C."/>
            <person name="Fan H."/>
            <person name="Li D."/>
            <person name="Dong L."/>
            <person name="Tao Y."/>
            <person name="Gao C."/>
            <person name="Wu H."/>
            <person name="Li Y."/>
            <person name="Cui Y."/>
            <person name="Guo X."/>
            <person name="Zheng S."/>
            <person name="Wang B."/>
            <person name="Yu K."/>
            <person name="Liang Q."/>
            <person name="Yang W."/>
            <person name="Lou X."/>
            <person name="Chen J."/>
            <person name="Feng M."/>
            <person name="Jian J."/>
            <person name="Zhang X."/>
            <person name="Luo G."/>
            <person name="Jiang Y."/>
            <person name="Liu J."/>
            <person name="Wang Z."/>
            <person name="Sha Y."/>
            <person name="Zhang B."/>
            <person name="Wu H."/>
            <person name="Tang D."/>
            <person name="Shen Q."/>
            <person name="Xue P."/>
            <person name="Zou S."/>
            <person name="Wang X."/>
            <person name="Liu X."/>
            <person name="Wang F."/>
            <person name="Yang Y."/>
            <person name="An X."/>
            <person name="Dong Z."/>
            <person name="Zhang K."/>
            <person name="Zhang X."/>
            <person name="Luo M.C."/>
            <person name="Dvorak J."/>
            <person name="Tong Y."/>
            <person name="Wang J."/>
            <person name="Yang H."/>
            <person name="Li Z."/>
            <person name="Wang D."/>
            <person name="Zhang A."/>
            <person name="Wang J."/>
        </authorList>
    </citation>
    <scope>NUCLEOTIDE SEQUENCE</scope>
    <source>
        <strain evidence="4">cv. G1812</strain>
    </source>
</reference>
<gene>
    <name evidence="3" type="primary">LOC125545135</name>
</gene>
<dbReference type="EnsemblPlants" id="TuG1812G0300003801.01.T01">
    <property type="protein sequence ID" value="TuG1812G0300003801.01.T01"/>
    <property type="gene ID" value="TuG1812G0300003801.01"/>
</dbReference>
<dbReference type="GeneID" id="125545135"/>
<evidence type="ECO:0000256" key="1">
    <source>
        <dbReference type="SAM" id="Coils"/>
    </source>
</evidence>
<evidence type="ECO:0000256" key="2">
    <source>
        <dbReference type="SAM" id="MobiDB-lite"/>
    </source>
</evidence>
<dbReference type="Gramene" id="TuG1812G0300003801.01.T01">
    <property type="protein sequence ID" value="TuG1812G0300003801.01.T01"/>
    <property type="gene ID" value="TuG1812G0300003801.01"/>
</dbReference>
<organism evidence="3 4">
    <name type="scientific">Triticum urartu</name>
    <name type="common">Red wild einkorn</name>
    <name type="synonym">Crithodium urartu</name>
    <dbReference type="NCBI Taxonomy" id="4572"/>
    <lineage>
        <taxon>Eukaryota</taxon>
        <taxon>Viridiplantae</taxon>
        <taxon>Streptophyta</taxon>
        <taxon>Embryophyta</taxon>
        <taxon>Tracheophyta</taxon>
        <taxon>Spermatophyta</taxon>
        <taxon>Magnoliopsida</taxon>
        <taxon>Liliopsida</taxon>
        <taxon>Poales</taxon>
        <taxon>Poaceae</taxon>
        <taxon>BOP clade</taxon>
        <taxon>Pooideae</taxon>
        <taxon>Triticodae</taxon>
        <taxon>Triticeae</taxon>
        <taxon>Triticinae</taxon>
        <taxon>Triticum</taxon>
    </lineage>
</organism>
<keyword evidence="1" id="KW-0175">Coiled coil</keyword>
<dbReference type="Proteomes" id="UP000015106">
    <property type="component" value="Chromosome 3"/>
</dbReference>
<evidence type="ECO:0000313" key="3">
    <source>
        <dbReference type="EnsemblPlants" id="TuG1812G0300003801.01.T01"/>
    </source>
</evidence>
<evidence type="ECO:0000313" key="4">
    <source>
        <dbReference type="Proteomes" id="UP000015106"/>
    </source>
</evidence>
<keyword evidence="4" id="KW-1185">Reference proteome</keyword>
<protein>
    <submittedName>
        <fullName evidence="3">Uncharacterized protein</fullName>
    </submittedName>
</protein>
<feature type="coiled-coil region" evidence="1">
    <location>
        <begin position="4"/>
        <end position="59"/>
    </location>
</feature>
<name>A0A8R7TZA1_TRIUA</name>
<reference evidence="3" key="2">
    <citation type="submission" date="2018-03" db="EMBL/GenBank/DDBJ databases">
        <title>The Triticum urartu genome reveals the dynamic nature of wheat genome evolution.</title>
        <authorList>
            <person name="Ling H."/>
            <person name="Ma B."/>
            <person name="Shi X."/>
            <person name="Liu H."/>
            <person name="Dong L."/>
            <person name="Sun H."/>
            <person name="Cao Y."/>
            <person name="Gao Q."/>
            <person name="Zheng S."/>
            <person name="Li Y."/>
            <person name="Yu Y."/>
            <person name="Du H."/>
            <person name="Qi M."/>
            <person name="Li Y."/>
            <person name="Yu H."/>
            <person name="Cui Y."/>
            <person name="Wang N."/>
            <person name="Chen C."/>
            <person name="Wu H."/>
            <person name="Zhao Y."/>
            <person name="Zhang J."/>
            <person name="Li Y."/>
            <person name="Zhou W."/>
            <person name="Zhang B."/>
            <person name="Hu W."/>
            <person name="Eijk M."/>
            <person name="Tang J."/>
            <person name="Witsenboer H."/>
            <person name="Zhao S."/>
            <person name="Li Z."/>
            <person name="Zhang A."/>
            <person name="Wang D."/>
            <person name="Liang C."/>
        </authorList>
    </citation>
    <scope>NUCLEOTIDE SEQUENCE [LARGE SCALE GENOMIC DNA]</scope>
    <source>
        <strain evidence="3">cv. G1812</strain>
    </source>
</reference>